<keyword evidence="3" id="KW-0157">Chromophore</keyword>
<dbReference type="EMBL" id="JBHRTB010000010">
    <property type="protein sequence ID" value="MFC3142589.1"/>
    <property type="molecule type" value="Genomic_DNA"/>
</dbReference>
<dbReference type="SUPFAM" id="SSF55785">
    <property type="entry name" value="PYP-like sensor domain (PAS domain)"/>
    <property type="match status" value="1"/>
</dbReference>
<evidence type="ECO:0000259" key="4">
    <source>
        <dbReference type="PROSITE" id="PS50112"/>
    </source>
</evidence>
<dbReference type="Pfam" id="PF13581">
    <property type="entry name" value="HATPase_c_2"/>
    <property type="match status" value="1"/>
</dbReference>
<dbReference type="InterPro" id="IPR011495">
    <property type="entry name" value="Sig_transdc_His_kin_sub2_dim/P"/>
</dbReference>
<dbReference type="InterPro" id="IPR003594">
    <property type="entry name" value="HATPase_dom"/>
</dbReference>
<dbReference type="Pfam" id="PF07568">
    <property type="entry name" value="HisKA_2"/>
    <property type="match status" value="1"/>
</dbReference>
<gene>
    <name evidence="5" type="ORF">ACFOGP_07705</name>
</gene>
<evidence type="ECO:0000313" key="5">
    <source>
        <dbReference type="EMBL" id="MFC3142589.1"/>
    </source>
</evidence>
<reference evidence="6" key="1">
    <citation type="journal article" date="2019" name="Int. J. Syst. Evol. Microbiol.">
        <title>The Global Catalogue of Microorganisms (GCM) 10K type strain sequencing project: providing services to taxonomists for standard genome sequencing and annotation.</title>
        <authorList>
            <consortium name="The Broad Institute Genomics Platform"/>
            <consortium name="The Broad Institute Genome Sequencing Center for Infectious Disease"/>
            <person name="Wu L."/>
            <person name="Ma J."/>
        </authorList>
    </citation>
    <scope>NUCLEOTIDE SEQUENCE [LARGE SCALE GENOMIC DNA]</scope>
    <source>
        <strain evidence="6">KCTC 52366</strain>
    </source>
</reference>
<evidence type="ECO:0000256" key="3">
    <source>
        <dbReference type="ARBA" id="ARBA00022991"/>
    </source>
</evidence>
<accession>A0ABV7GM08</accession>
<dbReference type="PROSITE" id="PS50112">
    <property type="entry name" value="PAS"/>
    <property type="match status" value="1"/>
</dbReference>
<dbReference type="InterPro" id="IPR000014">
    <property type="entry name" value="PAS"/>
</dbReference>
<sequence>MDKETNLNTLPDSEAFRILADSPISMVLTDPTLPDNPIVYVNRAFERVTGYGPSSAIGRNCRFLQGEKTDEDDLQRIRDALKAETETTIDIVNYRADGVQFLNRLLLSPVYDTEGNLTHFLGIQKALSDAEASNSANVTQKALRELKHRVKNHLAMIVSLIRLQGRSSPDPAPTQSLARRVESLLLLYEELSEPTVSHRTGNVSLGSYLSRLVSTTAHLDGRAGIRVNSQIEDATCGSEVAAKIGLLLSEIMTNALQHAFEGRAEGVLNVSMIPLGATAIEVTIADNGIGFAEGVEWPKTKSVGGRVVLGLMMELGAERDVTSGDKGTTIRLKIPIETQ</sequence>
<dbReference type="SMART" id="SM00387">
    <property type="entry name" value="HATPase_c"/>
    <property type="match status" value="1"/>
</dbReference>
<keyword evidence="2" id="KW-0288">FMN</keyword>
<dbReference type="Pfam" id="PF13426">
    <property type="entry name" value="PAS_9"/>
    <property type="match status" value="1"/>
</dbReference>
<name>A0ABV7GM08_9RHOB</name>
<feature type="domain" description="PAS" evidence="4">
    <location>
        <begin position="35"/>
        <end position="88"/>
    </location>
</feature>
<protein>
    <submittedName>
        <fullName evidence="5">PAS domain-containing protein</fullName>
    </submittedName>
</protein>
<keyword evidence="6" id="KW-1185">Reference proteome</keyword>
<dbReference type="InterPro" id="IPR035965">
    <property type="entry name" value="PAS-like_dom_sf"/>
</dbReference>
<proteinExistence type="predicted"/>
<dbReference type="NCBIfam" id="TIGR00229">
    <property type="entry name" value="sensory_box"/>
    <property type="match status" value="1"/>
</dbReference>
<dbReference type="CDD" id="cd00130">
    <property type="entry name" value="PAS"/>
    <property type="match status" value="1"/>
</dbReference>
<dbReference type="Proteomes" id="UP001595632">
    <property type="component" value="Unassembled WGS sequence"/>
</dbReference>
<keyword evidence="1" id="KW-0285">Flavoprotein</keyword>
<evidence type="ECO:0000256" key="2">
    <source>
        <dbReference type="ARBA" id="ARBA00022643"/>
    </source>
</evidence>
<dbReference type="Gene3D" id="3.30.450.20">
    <property type="entry name" value="PAS domain"/>
    <property type="match status" value="1"/>
</dbReference>
<dbReference type="SUPFAM" id="SSF55874">
    <property type="entry name" value="ATPase domain of HSP90 chaperone/DNA topoisomerase II/histidine kinase"/>
    <property type="match status" value="1"/>
</dbReference>
<dbReference type="Gene3D" id="3.30.565.10">
    <property type="entry name" value="Histidine kinase-like ATPase, C-terminal domain"/>
    <property type="match status" value="1"/>
</dbReference>
<evidence type="ECO:0000313" key="6">
    <source>
        <dbReference type="Proteomes" id="UP001595632"/>
    </source>
</evidence>
<organism evidence="5 6">
    <name type="scientific">Psychromarinibacter halotolerans</name>
    <dbReference type="NCBI Taxonomy" id="1775175"/>
    <lineage>
        <taxon>Bacteria</taxon>
        <taxon>Pseudomonadati</taxon>
        <taxon>Pseudomonadota</taxon>
        <taxon>Alphaproteobacteria</taxon>
        <taxon>Rhodobacterales</taxon>
        <taxon>Paracoccaceae</taxon>
        <taxon>Psychromarinibacter</taxon>
    </lineage>
</organism>
<dbReference type="PANTHER" id="PTHR47429">
    <property type="entry name" value="PROTEIN TWIN LOV 1"/>
    <property type="match status" value="1"/>
</dbReference>
<evidence type="ECO:0000256" key="1">
    <source>
        <dbReference type="ARBA" id="ARBA00022630"/>
    </source>
</evidence>
<dbReference type="PANTHER" id="PTHR47429:SF2">
    <property type="entry name" value="PROTEIN TWIN LOV 1"/>
    <property type="match status" value="1"/>
</dbReference>
<dbReference type="InterPro" id="IPR036890">
    <property type="entry name" value="HATPase_C_sf"/>
</dbReference>
<comment type="caution">
    <text evidence="5">The sequence shown here is derived from an EMBL/GenBank/DDBJ whole genome shotgun (WGS) entry which is preliminary data.</text>
</comment>